<keyword evidence="3" id="KW-0732">Signal</keyword>
<dbReference type="PANTHER" id="PTHR47763:SF1">
    <property type="entry name" value="DUF659 DOMAIN-CONTAINING PROTEIN"/>
    <property type="match status" value="1"/>
</dbReference>
<feature type="domain" description="VWFA" evidence="4">
    <location>
        <begin position="64"/>
        <end position="250"/>
    </location>
</feature>
<protein>
    <submittedName>
        <fullName evidence="5">von Willebrand factor type A</fullName>
    </submittedName>
</protein>
<evidence type="ECO:0000313" key="6">
    <source>
        <dbReference type="Proteomes" id="UP000010472"/>
    </source>
</evidence>
<gene>
    <name evidence="5" type="ORF">Cri9333_3698</name>
</gene>
<proteinExistence type="predicted"/>
<evidence type="ECO:0000259" key="4">
    <source>
        <dbReference type="PROSITE" id="PS50234"/>
    </source>
</evidence>
<dbReference type="Gene3D" id="3.40.50.410">
    <property type="entry name" value="von Willebrand factor, type A domain"/>
    <property type="match status" value="1"/>
</dbReference>
<evidence type="ECO:0000256" key="2">
    <source>
        <dbReference type="ARBA" id="ARBA00022525"/>
    </source>
</evidence>
<name>K9W4Y7_9CYAN</name>
<dbReference type="InterPro" id="IPR026870">
    <property type="entry name" value="Zinc_ribbon_dom"/>
</dbReference>
<dbReference type="GO" id="GO:0004674">
    <property type="term" value="F:protein serine/threonine kinase activity"/>
    <property type="evidence" value="ECO:0007669"/>
    <property type="project" value="TreeGrafter"/>
</dbReference>
<keyword evidence="2" id="KW-0964">Secreted</keyword>
<evidence type="ECO:0000313" key="5">
    <source>
        <dbReference type="EMBL" id="AFZ14510.1"/>
    </source>
</evidence>
<organism evidence="5 6">
    <name type="scientific">Crinalium epipsammum PCC 9333</name>
    <dbReference type="NCBI Taxonomy" id="1173022"/>
    <lineage>
        <taxon>Bacteria</taxon>
        <taxon>Bacillati</taxon>
        <taxon>Cyanobacteriota</taxon>
        <taxon>Cyanophyceae</taxon>
        <taxon>Gomontiellales</taxon>
        <taxon>Gomontiellaceae</taxon>
        <taxon>Crinalium</taxon>
    </lineage>
</organism>
<evidence type="ECO:0000256" key="1">
    <source>
        <dbReference type="ARBA" id="ARBA00004613"/>
    </source>
</evidence>
<dbReference type="InterPro" id="IPR036465">
    <property type="entry name" value="vWFA_dom_sf"/>
</dbReference>
<dbReference type="KEGG" id="cep:Cri9333_3698"/>
<dbReference type="PANTHER" id="PTHR47763">
    <property type="entry name" value="ALPHA-PROTEIN KINASE VWKA"/>
    <property type="match status" value="1"/>
</dbReference>
<reference evidence="5 6" key="1">
    <citation type="submission" date="2012-06" db="EMBL/GenBank/DDBJ databases">
        <title>Finished chromosome of genome of Crinalium epipsammum PCC 9333.</title>
        <authorList>
            <consortium name="US DOE Joint Genome Institute"/>
            <person name="Gugger M."/>
            <person name="Coursin T."/>
            <person name="Rippka R."/>
            <person name="Tandeau De Marsac N."/>
            <person name="Huntemann M."/>
            <person name="Wei C.-L."/>
            <person name="Han J."/>
            <person name="Detter J.C."/>
            <person name="Han C."/>
            <person name="Tapia R."/>
            <person name="Davenport K."/>
            <person name="Daligault H."/>
            <person name="Erkkila T."/>
            <person name="Gu W."/>
            <person name="Munk A.C.C."/>
            <person name="Teshima H."/>
            <person name="Xu Y."/>
            <person name="Chain P."/>
            <person name="Chen A."/>
            <person name="Krypides N."/>
            <person name="Mavromatis K."/>
            <person name="Markowitz V."/>
            <person name="Szeto E."/>
            <person name="Ivanova N."/>
            <person name="Mikhailova N."/>
            <person name="Ovchinnikova G."/>
            <person name="Pagani I."/>
            <person name="Pati A."/>
            <person name="Goodwin L."/>
            <person name="Peters L."/>
            <person name="Pitluck S."/>
            <person name="Woyke T."/>
            <person name="Kerfeld C."/>
        </authorList>
    </citation>
    <scope>NUCLEOTIDE SEQUENCE [LARGE SCALE GENOMIC DNA]</scope>
    <source>
        <strain evidence="5 6">PCC 9333</strain>
    </source>
</reference>
<dbReference type="GO" id="GO:0005737">
    <property type="term" value="C:cytoplasm"/>
    <property type="evidence" value="ECO:0007669"/>
    <property type="project" value="TreeGrafter"/>
</dbReference>
<dbReference type="HOGENOM" id="CLU_1060576_0_0_3"/>
<dbReference type="Pfam" id="PF25106">
    <property type="entry name" value="VWA_4"/>
    <property type="match status" value="1"/>
</dbReference>
<sequence>MKKCTHCGASNANTAKFCNECGNALTTIATAKSESELPKKTTTGLDIEKLEHTINVLQGKRQADVMFVLDCTGSMQGEIDAIRDAITAFADTIESDGVRVRVGLVEFRDRLINEEHRVLKFAGEPFTNNSAAFRKEIAALIATGGGDEPESSLDAIMLALRQPFNPDSNKVIVLVTDAPPHIPDKETKNIEQVIAKIQSVGVQQLYLVIPTQDSNSQVYLKLLEGTRGLAFELGKGEDFRSRAESFKRTLMSLGKTISTATR</sequence>
<dbReference type="Pfam" id="PF13240">
    <property type="entry name" value="Zn_Ribbon_1"/>
    <property type="match status" value="1"/>
</dbReference>
<dbReference type="RefSeq" id="WP_015204613.1">
    <property type="nucleotide sequence ID" value="NC_019753.1"/>
</dbReference>
<dbReference type="eggNOG" id="COG2304">
    <property type="taxonomic scope" value="Bacteria"/>
</dbReference>
<dbReference type="SMART" id="SM00327">
    <property type="entry name" value="VWA"/>
    <property type="match status" value="1"/>
</dbReference>
<dbReference type="InterPro" id="IPR052969">
    <property type="entry name" value="Thr-specific_kinase-like"/>
</dbReference>
<dbReference type="AlphaFoldDB" id="K9W4Y7"/>
<comment type="subcellular location">
    <subcellularLocation>
        <location evidence="1">Secreted</location>
    </subcellularLocation>
</comment>
<evidence type="ECO:0000256" key="3">
    <source>
        <dbReference type="ARBA" id="ARBA00022729"/>
    </source>
</evidence>
<dbReference type="InterPro" id="IPR002035">
    <property type="entry name" value="VWF_A"/>
</dbReference>
<dbReference type="PATRIC" id="fig|1173022.3.peg.3975"/>
<accession>K9W4Y7</accession>
<dbReference type="PROSITE" id="PS50234">
    <property type="entry name" value="VWFA"/>
    <property type="match status" value="1"/>
</dbReference>
<dbReference type="CDD" id="cd00198">
    <property type="entry name" value="vWFA"/>
    <property type="match status" value="1"/>
</dbReference>
<dbReference type="InterPro" id="IPR056861">
    <property type="entry name" value="HMCN1-like_VWA"/>
</dbReference>
<dbReference type="SUPFAM" id="SSF53300">
    <property type="entry name" value="vWA-like"/>
    <property type="match status" value="1"/>
</dbReference>
<dbReference type="OrthoDB" id="516926at2"/>
<dbReference type="STRING" id="1173022.Cri9333_3698"/>
<dbReference type="EMBL" id="CP003620">
    <property type="protein sequence ID" value="AFZ14510.1"/>
    <property type="molecule type" value="Genomic_DNA"/>
</dbReference>
<dbReference type="Proteomes" id="UP000010472">
    <property type="component" value="Chromosome"/>
</dbReference>
<keyword evidence="6" id="KW-1185">Reference proteome</keyword>